<feature type="chain" id="PRO_5018741538" description="FecR family protein" evidence="2">
    <location>
        <begin position="27"/>
        <end position="280"/>
    </location>
</feature>
<organism evidence="3 4">
    <name type="scientific">Candidatus Electrothrix aarhusensis</name>
    <dbReference type="NCBI Taxonomy" id="1859131"/>
    <lineage>
        <taxon>Bacteria</taxon>
        <taxon>Pseudomonadati</taxon>
        <taxon>Thermodesulfobacteriota</taxon>
        <taxon>Desulfobulbia</taxon>
        <taxon>Desulfobulbales</taxon>
        <taxon>Desulfobulbaceae</taxon>
        <taxon>Candidatus Electrothrix</taxon>
    </lineage>
</organism>
<evidence type="ECO:0000256" key="1">
    <source>
        <dbReference type="SAM" id="MobiDB-lite"/>
    </source>
</evidence>
<feature type="region of interest" description="Disordered" evidence="1">
    <location>
        <begin position="231"/>
        <end position="280"/>
    </location>
</feature>
<feature type="compositionally biased region" description="Low complexity" evidence="1">
    <location>
        <begin position="245"/>
        <end position="269"/>
    </location>
</feature>
<dbReference type="AlphaFoldDB" id="A0A3S3U830"/>
<gene>
    <name evidence="3" type="ORF">H206_00739</name>
</gene>
<proteinExistence type="predicted"/>
<sequence>MKKKTISTAIMATILTAGIVSTQAVAGILAEGDISVYKGGNLSNTMTGQNPVDEEALLVCNDKCMIKTTGVSIVGATGTELSVKNDQEQFNLLLKKGHLDFILSGAIGKMGFYTADGQYTNADIIFNASTSTPVRGYMHVKSDGSTKIGVYEGRMVFDTVEGAKTVDSNNYILLAQAGVAENEDEGGYLTNGSEEDTMTTGTDLFAEIGTPTLVGGGLVLAGVAYGLSQFGDDDDPAPSSPTEPAPTTTSQTSSTSTSSTTSSATRTPQPVIPRNPSPSM</sequence>
<accession>A0A3S3U830</accession>
<evidence type="ECO:0000313" key="3">
    <source>
        <dbReference type="EMBL" id="RWX45862.1"/>
    </source>
</evidence>
<dbReference type="EMBL" id="MTKO01000071">
    <property type="protein sequence ID" value="RWX45862.1"/>
    <property type="molecule type" value="Genomic_DNA"/>
</dbReference>
<feature type="signal peptide" evidence="2">
    <location>
        <begin position="1"/>
        <end position="26"/>
    </location>
</feature>
<keyword evidence="4" id="KW-1185">Reference proteome</keyword>
<evidence type="ECO:0000313" key="4">
    <source>
        <dbReference type="Proteomes" id="UP000287853"/>
    </source>
</evidence>
<name>A0A3S3U830_9BACT</name>
<comment type="caution">
    <text evidence="3">The sequence shown here is derived from an EMBL/GenBank/DDBJ whole genome shotgun (WGS) entry which is preliminary data.</text>
</comment>
<evidence type="ECO:0008006" key="5">
    <source>
        <dbReference type="Google" id="ProtNLM"/>
    </source>
</evidence>
<keyword evidence="2" id="KW-0732">Signal</keyword>
<protein>
    <recommendedName>
        <fullName evidence="5">FecR family protein</fullName>
    </recommendedName>
</protein>
<evidence type="ECO:0000256" key="2">
    <source>
        <dbReference type="SAM" id="SignalP"/>
    </source>
</evidence>
<feature type="compositionally biased region" description="Pro residues" evidence="1">
    <location>
        <begin position="270"/>
        <end position="280"/>
    </location>
</feature>
<dbReference type="Proteomes" id="UP000287853">
    <property type="component" value="Unassembled WGS sequence"/>
</dbReference>
<reference evidence="3 4" key="1">
    <citation type="submission" date="2017-01" db="EMBL/GenBank/DDBJ databases">
        <title>The cable genome- insights into the physiology and evolution of filamentous bacteria capable of sulfide oxidation via long distance electron transfer.</title>
        <authorList>
            <person name="Schreiber L."/>
            <person name="Bjerg J.T."/>
            <person name="Boggild A."/>
            <person name="Van De Vossenberg J."/>
            <person name="Meysman F."/>
            <person name="Nielsen L.P."/>
            <person name="Schramm A."/>
            <person name="Kjeldsen K.U."/>
        </authorList>
    </citation>
    <scope>NUCLEOTIDE SEQUENCE [LARGE SCALE GENOMIC DNA]</scope>
    <source>
        <strain evidence="3">MCF</strain>
    </source>
</reference>